<protein>
    <submittedName>
        <fullName evidence="1">Uncharacterized protein</fullName>
    </submittedName>
</protein>
<reference evidence="1 2" key="1">
    <citation type="journal article" date="2019" name="Commun. Biol.">
        <title>The bagworm genome reveals a unique fibroin gene that provides high tensile strength.</title>
        <authorList>
            <person name="Kono N."/>
            <person name="Nakamura H."/>
            <person name="Ohtoshi R."/>
            <person name="Tomita M."/>
            <person name="Numata K."/>
            <person name="Arakawa K."/>
        </authorList>
    </citation>
    <scope>NUCLEOTIDE SEQUENCE [LARGE SCALE GENOMIC DNA]</scope>
</reference>
<proteinExistence type="predicted"/>
<gene>
    <name evidence="1" type="ORF">EVAR_64151_1</name>
</gene>
<dbReference type="Proteomes" id="UP000299102">
    <property type="component" value="Unassembled WGS sequence"/>
</dbReference>
<keyword evidence="2" id="KW-1185">Reference proteome</keyword>
<evidence type="ECO:0000313" key="2">
    <source>
        <dbReference type="Proteomes" id="UP000299102"/>
    </source>
</evidence>
<name>A0A4C1ZWY1_EUMVA</name>
<dbReference type="AlphaFoldDB" id="A0A4C1ZWY1"/>
<comment type="caution">
    <text evidence="1">The sequence shown here is derived from an EMBL/GenBank/DDBJ whole genome shotgun (WGS) entry which is preliminary data.</text>
</comment>
<sequence length="99" mass="10790">MRTSAPFASLHPLHSPWILPSYRQRPAAAATTTLTDTFAVGRQGAIDALIARFATTLAKKGSARMVGGRVDSVYPENRFFAILSILIRLTRRTCAARST</sequence>
<evidence type="ECO:0000313" key="1">
    <source>
        <dbReference type="EMBL" id="GBP91992.1"/>
    </source>
</evidence>
<organism evidence="1 2">
    <name type="scientific">Eumeta variegata</name>
    <name type="common">Bagworm moth</name>
    <name type="synonym">Eumeta japonica</name>
    <dbReference type="NCBI Taxonomy" id="151549"/>
    <lineage>
        <taxon>Eukaryota</taxon>
        <taxon>Metazoa</taxon>
        <taxon>Ecdysozoa</taxon>
        <taxon>Arthropoda</taxon>
        <taxon>Hexapoda</taxon>
        <taxon>Insecta</taxon>
        <taxon>Pterygota</taxon>
        <taxon>Neoptera</taxon>
        <taxon>Endopterygota</taxon>
        <taxon>Lepidoptera</taxon>
        <taxon>Glossata</taxon>
        <taxon>Ditrysia</taxon>
        <taxon>Tineoidea</taxon>
        <taxon>Psychidae</taxon>
        <taxon>Oiketicinae</taxon>
        <taxon>Eumeta</taxon>
    </lineage>
</organism>
<dbReference type="EMBL" id="BGZK01002229">
    <property type="protein sequence ID" value="GBP91992.1"/>
    <property type="molecule type" value="Genomic_DNA"/>
</dbReference>
<accession>A0A4C1ZWY1</accession>